<dbReference type="HOGENOM" id="CLU_083369_0_0_1"/>
<evidence type="ECO:0000313" key="4">
    <source>
        <dbReference type="Proteomes" id="UP000002035"/>
    </source>
</evidence>
<dbReference type="PANTHER" id="PTHR38847:SF1">
    <property type="entry name" value="PSEUDOURIDINE SYNTHASE RSUA_RLUA-LIKE DOMAIN-CONTAINING PROTEIN"/>
    <property type="match status" value="1"/>
</dbReference>
<evidence type="ECO:0000256" key="2">
    <source>
        <dbReference type="SAM" id="SignalP"/>
    </source>
</evidence>
<dbReference type="Proteomes" id="UP000002035">
    <property type="component" value="Unassembled WGS sequence"/>
</dbReference>
<dbReference type="OMA" id="FKQIVHV"/>
<dbReference type="Pfam" id="PF14273">
    <property type="entry name" value="DUF4360"/>
    <property type="match status" value="1"/>
</dbReference>
<keyword evidence="2" id="KW-0732">Signal</keyword>
<dbReference type="OrthoDB" id="152248at2759"/>
<accession>C5FKU0</accession>
<dbReference type="RefSeq" id="XP_002847625.1">
    <property type="nucleotide sequence ID" value="XM_002847579.1"/>
</dbReference>
<dbReference type="EMBL" id="DS995703">
    <property type="protein sequence ID" value="EEQ30312.1"/>
    <property type="molecule type" value="Genomic_DNA"/>
</dbReference>
<feature type="chain" id="PRO_5002950244" evidence="2">
    <location>
        <begin position="24"/>
        <end position="250"/>
    </location>
</feature>
<gene>
    <name evidence="3" type="ORF">MCYG_03131</name>
</gene>
<name>C5FKU0_ARTOC</name>
<dbReference type="PANTHER" id="PTHR38847">
    <property type="match status" value="1"/>
</dbReference>
<feature type="signal peptide" evidence="2">
    <location>
        <begin position="1"/>
        <end position="23"/>
    </location>
</feature>
<dbReference type="STRING" id="554155.C5FKU0"/>
<protein>
    <submittedName>
        <fullName evidence="3">Secreted protein</fullName>
    </submittedName>
</protein>
<keyword evidence="4" id="KW-1185">Reference proteome</keyword>
<dbReference type="AlphaFoldDB" id="C5FKU0"/>
<dbReference type="InterPro" id="IPR025649">
    <property type="entry name" value="DUF4360"/>
</dbReference>
<evidence type="ECO:0000313" key="3">
    <source>
        <dbReference type="EMBL" id="EEQ30312.1"/>
    </source>
</evidence>
<sequence length="250" mass="27098">MKSTAILAILAQALAVTAQPVEGDRNPGTRTLDLPNFPGGSFPTRGVEKRDRAFPADLPPDNGGGNAPDPDKVHIVGVTYGGTGCPDGTVSHILSDDRQVMTLIFDQYVAQIGPGVNTKENRKNCQLNINLRYPGGFQFSVFSADYRGYANLDKGVTGVQKSIYYFSGQTEQTSTSTTWNGPLDKDYILHDEANQTSTVWSPCGANGALNINSQVRLTATDRNARGILTNDSVDTSFKQIVHVRWQQCTN</sequence>
<proteinExistence type="predicted"/>
<feature type="region of interest" description="Disordered" evidence="1">
    <location>
        <begin position="21"/>
        <end position="47"/>
    </location>
</feature>
<dbReference type="VEuPathDB" id="FungiDB:MCYG_03131"/>
<reference evidence="4" key="1">
    <citation type="journal article" date="2012" name="MBio">
        <title>Comparative genome analysis of Trichophyton rubrum and related dermatophytes reveals candidate genes involved in infection.</title>
        <authorList>
            <person name="Martinez D.A."/>
            <person name="Oliver B.G."/>
            <person name="Graeser Y."/>
            <person name="Goldberg J.M."/>
            <person name="Li W."/>
            <person name="Martinez-Rossi N.M."/>
            <person name="Monod M."/>
            <person name="Shelest E."/>
            <person name="Barton R.C."/>
            <person name="Birch E."/>
            <person name="Brakhage A.A."/>
            <person name="Chen Z."/>
            <person name="Gurr S.J."/>
            <person name="Heiman D."/>
            <person name="Heitman J."/>
            <person name="Kosti I."/>
            <person name="Rossi A."/>
            <person name="Saif S."/>
            <person name="Samalova M."/>
            <person name="Saunders C.W."/>
            <person name="Shea T."/>
            <person name="Summerbell R.C."/>
            <person name="Xu J."/>
            <person name="Young S."/>
            <person name="Zeng Q."/>
            <person name="Birren B.W."/>
            <person name="Cuomo C.A."/>
            <person name="White T.C."/>
        </authorList>
    </citation>
    <scope>NUCLEOTIDE SEQUENCE [LARGE SCALE GENOMIC DNA]</scope>
    <source>
        <strain evidence="4">ATCC MYA-4605 / CBS 113480</strain>
    </source>
</reference>
<evidence type="ECO:0000256" key="1">
    <source>
        <dbReference type="SAM" id="MobiDB-lite"/>
    </source>
</evidence>
<organism evidence="3 4">
    <name type="scientific">Arthroderma otae (strain ATCC MYA-4605 / CBS 113480)</name>
    <name type="common">Microsporum canis</name>
    <dbReference type="NCBI Taxonomy" id="554155"/>
    <lineage>
        <taxon>Eukaryota</taxon>
        <taxon>Fungi</taxon>
        <taxon>Dikarya</taxon>
        <taxon>Ascomycota</taxon>
        <taxon>Pezizomycotina</taxon>
        <taxon>Eurotiomycetes</taxon>
        <taxon>Eurotiomycetidae</taxon>
        <taxon>Onygenales</taxon>
        <taxon>Arthrodermataceae</taxon>
        <taxon>Microsporum</taxon>
    </lineage>
</organism>
<dbReference type="eggNOG" id="ENOG502S0H4">
    <property type="taxonomic scope" value="Eukaryota"/>
</dbReference>
<dbReference type="GeneID" id="9223714"/>